<protein>
    <submittedName>
        <fullName evidence="2">Uncharacterized protein</fullName>
    </submittedName>
</protein>
<dbReference type="EMBL" id="JAACNO010000839">
    <property type="protein sequence ID" value="KAF4144596.1"/>
    <property type="molecule type" value="Genomic_DNA"/>
</dbReference>
<dbReference type="Proteomes" id="UP000704712">
    <property type="component" value="Unassembled WGS sequence"/>
</dbReference>
<evidence type="ECO:0000313" key="2">
    <source>
        <dbReference type="EMBL" id="KAF4144596.1"/>
    </source>
</evidence>
<feature type="compositionally biased region" description="Acidic residues" evidence="1">
    <location>
        <begin position="60"/>
        <end position="69"/>
    </location>
</feature>
<feature type="region of interest" description="Disordered" evidence="1">
    <location>
        <begin position="40"/>
        <end position="106"/>
    </location>
</feature>
<proteinExistence type="predicted"/>
<organism evidence="2 3">
    <name type="scientific">Phytophthora infestans</name>
    <name type="common">Potato late blight agent</name>
    <name type="synonym">Botrytis infestans</name>
    <dbReference type="NCBI Taxonomy" id="4787"/>
    <lineage>
        <taxon>Eukaryota</taxon>
        <taxon>Sar</taxon>
        <taxon>Stramenopiles</taxon>
        <taxon>Oomycota</taxon>
        <taxon>Peronosporomycetes</taxon>
        <taxon>Peronosporales</taxon>
        <taxon>Peronosporaceae</taxon>
        <taxon>Phytophthora</taxon>
    </lineage>
</organism>
<evidence type="ECO:0000313" key="3">
    <source>
        <dbReference type="Proteomes" id="UP000704712"/>
    </source>
</evidence>
<sequence>MEGVDVDHLHSTQLAQDTFSTNSQNCVQSQTVIPSVNVHESQTGQTHFERREGNEVLNEREEESEESEEETRASTMPLWRISTTVRKSGRPKITQAARRKENREAMRGTTQRVNAIANGETPSVALLLEAVAVKAPYSKYAASLRALTILQTKKPKVTV</sequence>
<feature type="compositionally biased region" description="Basic and acidic residues" evidence="1">
    <location>
        <begin position="47"/>
        <end position="59"/>
    </location>
</feature>
<evidence type="ECO:0000256" key="1">
    <source>
        <dbReference type="SAM" id="MobiDB-lite"/>
    </source>
</evidence>
<gene>
    <name evidence="2" type="ORF">GN958_ATG06203</name>
</gene>
<name>A0A8S9UUB4_PHYIN</name>
<comment type="caution">
    <text evidence="2">The sequence shown here is derived from an EMBL/GenBank/DDBJ whole genome shotgun (WGS) entry which is preliminary data.</text>
</comment>
<accession>A0A8S9UUB4</accession>
<dbReference type="AlphaFoldDB" id="A0A8S9UUB4"/>
<reference evidence="2" key="1">
    <citation type="submission" date="2020-03" db="EMBL/GenBank/DDBJ databases">
        <title>Hybrid Assembly of Korean Phytophthora infestans isolates.</title>
        <authorList>
            <person name="Prokchorchik M."/>
            <person name="Lee Y."/>
            <person name="Seo J."/>
            <person name="Cho J.-H."/>
            <person name="Park Y.-E."/>
            <person name="Jang D.-C."/>
            <person name="Im J.-S."/>
            <person name="Choi J.-G."/>
            <person name="Park H.-J."/>
            <person name="Lee G.-B."/>
            <person name="Lee Y.-G."/>
            <person name="Hong S.-Y."/>
            <person name="Cho K."/>
            <person name="Sohn K.H."/>
        </authorList>
    </citation>
    <scope>NUCLEOTIDE SEQUENCE</scope>
    <source>
        <strain evidence="2">KR_2_A2</strain>
    </source>
</reference>